<accession>A0A9J6PS82</accession>
<evidence type="ECO:0000313" key="1">
    <source>
        <dbReference type="EMBL" id="MCU5777588.1"/>
    </source>
</evidence>
<keyword evidence="2" id="KW-1185">Reference proteome</keyword>
<organism evidence="1 2">
    <name type="scientific">Winslowiella arboricola</name>
    <dbReference type="NCBI Taxonomy" id="2978220"/>
    <lineage>
        <taxon>Bacteria</taxon>
        <taxon>Pseudomonadati</taxon>
        <taxon>Pseudomonadota</taxon>
        <taxon>Gammaproteobacteria</taxon>
        <taxon>Enterobacterales</taxon>
        <taxon>Erwiniaceae</taxon>
        <taxon>Winslowiella</taxon>
    </lineage>
</organism>
<proteinExistence type="predicted"/>
<gene>
    <name evidence="1" type="ORF">N5923_08795</name>
</gene>
<dbReference type="Proteomes" id="UP001064262">
    <property type="component" value="Unassembled WGS sequence"/>
</dbReference>
<dbReference type="RefSeq" id="WP_267141170.1">
    <property type="nucleotide sequence ID" value="NZ_JAODIL010000053.1"/>
</dbReference>
<evidence type="ECO:0000313" key="2">
    <source>
        <dbReference type="Proteomes" id="UP001064262"/>
    </source>
</evidence>
<protein>
    <submittedName>
        <fullName evidence="1">Uncharacterized protein</fullName>
    </submittedName>
</protein>
<reference evidence="1" key="1">
    <citation type="submission" date="2022-09" db="EMBL/GenBank/DDBJ databases">
        <title>Winslowiella arboricola sp. nov., isolated from bleeding cankers on broadleaf hosts.</title>
        <authorList>
            <person name="Brady C."/>
            <person name="Kaur S."/>
            <person name="Crampton B."/>
            <person name="Maddock D."/>
            <person name="Arnold D."/>
            <person name="Denman S."/>
        </authorList>
    </citation>
    <scope>NUCLEOTIDE SEQUENCE</scope>
    <source>
        <strain evidence="1">BAC 15a-03b</strain>
    </source>
</reference>
<name>A0A9J6PS82_9GAMM</name>
<comment type="caution">
    <text evidence="1">The sequence shown here is derived from an EMBL/GenBank/DDBJ whole genome shotgun (WGS) entry which is preliminary data.</text>
</comment>
<sequence length="93" mass="10390">MKISGKVVCPPIDALVSLLKKNGFRVIDKGMRDYHFNEVFIKMKSPLPDKLPVINISNIQNIKSGVYACQCHWSTVYLDTVTDNECFNGGTAL</sequence>
<dbReference type="EMBL" id="JAODIM010000039">
    <property type="protein sequence ID" value="MCU5777588.1"/>
    <property type="molecule type" value="Genomic_DNA"/>
</dbReference>
<dbReference type="AlphaFoldDB" id="A0A9J6PS82"/>